<evidence type="ECO:0000313" key="2">
    <source>
        <dbReference type="EMBL" id="MPY56334.1"/>
    </source>
</evidence>
<dbReference type="OrthoDB" id="7032234at2"/>
<accession>A0A5N8XAW5</accession>
<comment type="caution">
    <text evidence="2">The sequence shown here is derived from an EMBL/GenBank/DDBJ whole genome shotgun (WGS) entry which is preliminary data.</text>
</comment>
<dbReference type="RefSeq" id="WP_152769808.1">
    <property type="nucleotide sequence ID" value="NZ_VJZC01000013.1"/>
</dbReference>
<dbReference type="GO" id="GO:0017000">
    <property type="term" value="P:antibiotic biosynthetic process"/>
    <property type="evidence" value="ECO:0007669"/>
    <property type="project" value="UniProtKB-ARBA"/>
</dbReference>
<gene>
    <name evidence="2" type="ORF">FNH08_03805</name>
</gene>
<dbReference type="Proteomes" id="UP000400924">
    <property type="component" value="Unassembled WGS sequence"/>
</dbReference>
<dbReference type="InterPro" id="IPR029063">
    <property type="entry name" value="SAM-dependent_MTases_sf"/>
</dbReference>
<dbReference type="EMBL" id="VJZC01000013">
    <property type="protein sequence ID" value="MPY56334.1"/>
    <property type="molecule type" value="Genomic_DNA"/>
</dbReference>
<dbReference type="CDD" id="cd02440">
    <property type="entry name" value="AdoMet_MTases"/>
    <property type="match status" value="1"/>
</dbReference>
<reference evidence="2 3" key="1">
    <citation type="submission" date="2019-07" db="EMBL/GenBank/DDBJ databases">
        <title>New species of Amycolatopsis and Streptomyces.</title>
        <authorList>
            <person name="Duangmal K."/>
            <person name="Teo W.F.A."/>
            <person name="Lipun K."/>
        </authorList>
    </citation>
    <scope>NUCLEOTIDE SEQUENCE [LARGE SCALE GENOMIC DNA]</scope>
    <source>
        <strain evidence="2 3">NBRC 106415</strain>
    </source>
</reference>
<keyword evidence="2" id="KW-0489">Methyltransferase</keyword>
<proteinExistence type="predicted"/>
<evidence type="ECO:0000259" key="1">
    <source>
        <dbReference type="Pfam" id="PF13847"/>
    </source>
</evidence>
<dbReference type="GO" id="GO:0008168">
    <property type="term" value="F:methyltransferase activity"/>
    <property type="evidence" value="ECO:0007669"/>
    <property type="project" value="UniProtKB-KW"/>
</dbReference>
<dbReference type="Gene3D" id="3.40.50.150">
    <property type="entry name" value="Vaccinia Virus protein VP39"/>
    <property type="match status" value="1"/>
</dbReference>
<keyword evidence="2" id="KW-0808">Transferase</keyword>
<dbReference type="AlphaFoldDB" id="A0A5N8XAW5"/>
<name>A0A5N8XAW5_9ACTN</name>
<protein>
    <submittedName>
        <fullName evidence="2">Methyltransferase domain-containing protein</fullName>
    </submittedName>
</protein>
<dbReference type="Pfam" id="PF13847">
    <property type="entry name" value="Methyltransf_31"/>
    <property type="match status" value="1"/>
</dbReference>
<feature type="domain" description="Methyltransferase" evidence="1">
    <location>
        <begin position="44"/>
        <end position="151"/>
    </location>
</feature>
<dbReference type="PANTHER" id="PTHR43861">
    <property type="entry name" value="TRANS-ACONITATE 2-METHYLTRANSFERASE-RELATED"/>
    <property type="match status" value="1"/>
</dbReference>
<keyword evidence="3" id="KW-1185">Reference proteome</keyword>
<dbReference type="InterPro" id="IPR025714">
    <property type="entry name" value="Methyltranfer_dom"/>
</dbReference>
<dbReference type="GO" id="GO:0032259">
    <property type="term" value="P:methylation"/>
    <property type="evidence" value="ECO:0007669"/>
    <property type="project" value="UniProtKB-KW"/>
</dbReference>
<evidence type="ECO:0000313" key="3">
    <source>
        <dbReference type="Proteomes" id="UP000400924"/>
    </source>
</evidence>
<dbReference type="SUPFAM" id="SSF53335">
    <property type="entry name" value="S-adenosyl-L-methionine-dependent methyltransferases"/>
    <property type="match status" value="1"/>
</dbReference>
<organism evidence="2 3">
    <name type="scientific">Streptomyces spongiae</name>
    <dbReference type="NCBI Taxonomy" id="565072"/>
    <lineage>
        <taxon>Bacteria</taxon>
        <taxon>Bacillati</taxon>
        <taxon>Actinomycetota</taxon>
        <taxon>Actinomycetes</taxon>
        <taxon>Kitasatosporales</taxon>
        <taxon>Streptomycetaceae</taxon>
        <taxon>Streptomyces</taxon>
    </lineage>
</organism>
<sequence>MASSRSGSGYHLGSDPEELERLGRQGRAIAPATRTLLRAAGIGTGMRVLDLGAGAGDVSFVAAELVGPTGAVVGIDQSQDAITTARARARHHGLDNVSFVVGDIQQPAPGGPFDAITARLVLLYLPDPAKVLRTQAAQLRPGGVVAPIEVDLFSGGPRPATPLATRLLSWQAEASDRAGITHSLGPRLWTLLCEAGLHPLGMLGMQPHFAPGDPDGPALMAGIIRAMLPVIEQTGVATAEEVGVDTLQARLSEELATFEAVFAYPQLISAWGTTQPAERTPLTAER</sequence>